<comment type="caution">
    <text evidence="7">The sequence shown here is derived from an EMBL/GenBank/DDBJ whole genome shotgun (WGS) entry which is preliminary data.</text>
</comment>
<dbReference type="PRINTS" id="PR01341">
    <property type="entry name" value="SALSPVBPROT"/>
</dbReference>
<proteinExistence type="predicted"/>
<keyword evidence="3" id="KW-0843">Virulence</keyword>
<organism evidence="7 8">
    <name type="scientific">Lasiosphaeria hispida</name>
    <dbReference type="NCBI Taxonomy" id="260671"/>
    <lineage>
        <taxon>Eukaryota</taxon>
        <taxon>Fungi</taxon>
        <taxon>Dikarya</taxon>
        <taxon>Ascomycota</taxon>
        <taxon>Pezizomycotina</taxon>
        <taxon>Sordariomycetes</taxon>
        <taxon>Sordariomycetidae</taxon>
        <taxon>Sordariales</taxon>
        <taxon>Lasiosphaeriaceae</taxon>
        <taxon>Lasiosphaeria</taxon>
    </lineage>
</organism>
<dbReference type="GO" id="GO:0005576">
    <property type="term" value="C:extracellular region"/>
    <property type="evidence" value="ECO:0007669"/>
    <property type="project" value="UniProtKB-SubCell"/>
</dbReference>
<evidence type="ECO:0000313" key="7">
    <source>
        <dbReference type="EMBL" id="KAK3344480.1"/>
    </source>
</evidence>
<dbReference type="SUPFAM" id="SSF69318">
    <property type="entry name" value="Integrin alpha N-terminal domain"/>
    <property type="match status" value="1"/>
</dbReference>
<dbReference type="InterPro" id="IPR022385">
    <property type="entry name" value="Rhs_assc_core"/>
</dbReference>
<dbReference type="InterPro" id="IPR028994">
    <property type="entry name" value="Integrin_alpha_N"/>
</dbReference>
<feature type="compositionally biased region" description="Basic and acidic residues" evidence="4">
    <location>
        <begin position="2158"/>
        <end position="2172"/>
    </location>
</feature>
<evidence type="ECO:0000256" key="2">
    <source>
        <dbReference type="ARBA" id="ARBA00022525"/>
    </source>
</evidence>
<gene>
    <name evidence="7" type="ORF">B0T25DRAFT_509804</name>
</gene>
<dbReference type="InterPro" id="IPR050708">
    <property type="entry name" value="T6SS_VgrG/RHS"/>
</dbReference>
<dbReference type="PANTHER" id="PTHR32305:SF15">
    <property type="entry name" value="PROTEIN RHSA-RELATED"/>
    <property type="match status" value="1"/>
</dbReference>
<reference evidence="7" key="1">
    <citation type="journal article" date="2023" name="Mol. Phylogenet. Evol.">
        <title>Genome-scale phylogeny and comparative genomics of the fungal order Sordariales.</title>
        <authorList>
            <person name="Hensen N."/>
            <person name="Bonometti L."/>
            <person name="Westerberg I."/>
            <person name="Brannstrom I.O."/>
            <person name="Guillou S."/>
            <person name="Cros-Aarteil S."/>
            <person name="Calhoun S."/>
            <person name="Haridas S."/>
            <person name="Kuo A."/>
            <person name="Mondo S."/>
            <person name="Pangilinan J."/>
            <person name="Riley R."/>
            <person name="LaButti K."/>
            <person name="Andreopoulos B."/>
            <person name="Lipzen A."/>
            <person name="Chen C."/>
            <person name="Yan M."/>
            <person name="Daum C."/>
            <person name="Ng V."/>
            <person name="Clum A."/>
            <person name="Steindorff A."/>
            <person name="Ohm R.A."/>
            <person name="Martin F."/>
            <person name="Silar P."/>
            <person name="Natvig D.O."/>
            <person name="Lalanne C."/>
            <person name="Gautier V."/>
            <person name="Ament-Velasquez S.L."/>
            <person name="Kruys A."/>
            <person name="Hutchinson M.I."/>
            <person name="Powell A.J."/>
            <person name="Barry K."/>
            <person name="Miller A.N."/>
            <person name="Grigoriev I.V."/>
            <person name="Debuchy R."/>
            <person name="Gladieux P."/>
            <person name="Hiltunen Thoren M."/>
            <person name="Johannesson H."/>
        </authorList>
    </citation>
    <scope>NUCLEOTIDE SEQUENCE</scope>
    <source>
        <strain evidence="7">CBS 955.72</strain>
    </source>
</reference>
<evidence type="ECO:0000313" key="8">
    <source>
        <dbReference type="Proteomes" id="UP001275084"/>
    </source>
</evidence>
<dbReference type="InterPro" id="IPR003284">
    <property type="entry name" value="Sal_SpvB"/>
</dbReference>
<dbReference type="Pfam" id="PF12256">
    <property type="entry name" value="TcdB_toxin_midN"/>
    <property type="match status" value="1"/>
</dbReference>
<dbReference type="Proteomes" id="UP001275084">
    <property type="component" value="Unassembled WGS sequence"/>
</dbReference>
<dbReference type="EMBL" id="JAUIQD010000007">
    <property type="protein sequence ID" value="KAK3344480.1"/>
    <property type="molecule type" value="Genomic_DNA"/>
</dbReference>
<evidence type="ECO:0000256" key="1">
    <source>
        <dbReference type="ARBA" id="ARBA00004613"/>
    </source>
</evidence>
<reference evidence="7" key="2">
    <citation type="submission" date="2023-06" db="EMBL/GenBank/DDBJ databases">
        <authorList>
            <consortium name="Lawrence Berkeley National Laboratory"/>
            <person name="Haridas S."/>
            <person name="Hensen N."/>
            <person name="Bonometti L."/>
            <person name="Westerberg I."/>
            <person name="Brannstrom I.O."/>
            <person name="Guillou S."/>
            <person name="Cros-Aarteil S."/>
            <person name="Calhoun S."/>
            <person name="Kuo A."/>
            <person name="Mondo S."/>
            <person name="Pangilinan J."/>
            <person name="Riley R."/>
            <person name="Labutti K."/>
            <person name="Andreopoulos B."/>
            <person name="Lipzen A."/>
            <person name="Chen C."/>
            <person name="Yanf M."/>
            <person name="Daum C."/>
            <person name="Ng V."/>
            <person name="Clum A."/>
            <person name="Steindorff A."/>
            <person name="Ohm R."/>
            <person name="Martin F."/>
            <person name="Silar P."/>
            <person name="Natvig D."/>
            <person name="Lalanne C."/>
            <person name="Gautier V."/>
            <person name="Ament-Velasquez S.L."/>
            <person name="Kruys A."/>
            <person name="Hutchinson M.I."/>
            <person name="Powell A.J."/>
            <person name="Barry K."/>
            <person name="Miller A.N."/>
            <person name="Grigoriev I.V."/>
            <person name="Debuchy R."/>
            <person name="Gladieux P."/>
            <person name="Thoren M.H."/>
            <person name="Johannesson H."/>
        </authorList>
    </citation>
    <scope>NUCLEOTIDE SEQUENCE</scope>
    <source>
        <strain evidence="7">CBS 955.72</strain>
    </source>
</reference>
<feature type="region of interest" description="Disordered" evidence="4">
    <location>
        <begin position="2145"/>
        <end position="2185"/>
    </location>
</feature>
<dbReference type="Gene3D" id="2.180.10.10">
    <property type="entry name" value="RHS repeat-associated core"/>
    <property type="match status" value="1"/>
</dbReference>
<feature type="domain" description="Insecticide toxin TcdB middle/N-terminal" evidence="6">
    <location>
        <begin position="649"/>
        <end position="781"/>
    </location>
</feature>
<name>A0AAJ0H9X1_9PEZI</name>
<feature type="region of interest" description="Disordered" evidence="4">
    <location>
        <begin position="2370"/>
        <end position="2399"/>
    </location>
</feature>
<sequence>MAAEGASRRSLSGRYNVKVNAQTGGAACTIPIQTTAGRGGFGPSLSLEYGSGAAGANSVFGMGWRLGGVDQVARKTTVAIPKYDESDTFVHSSLGDLVPLDQPEKLIDGYQVREYRARVESLPMRVQQWINNDNGEVFWRTMSSANVTTVYGRGDSSQIFHYTRPQAKSVFSWLASESYDSHGNSIRYSYKTENDSGVDDGHDVFEAHRRDLASYPQRYLKSVLYGNKTPCRNTQDWDVLVSPTAWMFEVLFDYGEHNKEQPTTKEDQPWELRPDPFSSYNSAFEIRTYRRCRRVLMFHHFPSPAELGRRDCLVASTGFEYQADPRSGVTFIRSCVQKGHSPKGTDSYWTLSLPPVELTYTTAPPLADLPVEELDLRMTGITTSAAQWVDLDGEGAPGVLTKVDGAGWFYQRNLTLDGGRPLVGDPRPVTTTPNVGHASDWDFEDIRGDGLPDVVVNAQNGTLRGFYEREEDGGWLNFVPFETYPVIDDPDSTRRVDLRGSGRADILHMGTRTWHPSHGPRGFGAAQSAAGAPLLALQDPTSLVQLCDMTGDGLADIVQIKNGSIGYWPNTGHGTFGNKVTMGNAPWMAPDDIFSPQCVRTGDFTGSGTTDLVYLQPRDGAVVYYNLSGNGWSEGYVISSFPSLDGVSAVDVLDVGGRGTACLCWMSDLYPNTASGLGTVRFVDLMGRERPGLLKSWSNGIGSETEFTYRSSFSFYREDEDQGRPWSTRLPFPLQCVDRAVILDRVARTSYTTRYAYHNGYYDHVERQFRGFQMVESWDAEEFDIASATQFQRPPVLTRQWYYLGLPRVDEANLPQSYATIAPRHGAIARAVIPSGLDRAAMEEAYRALAGQGRRTEIYSVDPSDEKAALPYTISQQTHEVFFSQRGPHIASRVSGREEVTAHYERAAVLDGAEQLHVSYDEARVQQHLILETDAYSNVLLEASVQYGKPSGNLPDLKDRKRQEETIITYTENVYTNAVSTDDYFQAPLLCQAQKYRVLAKVRDQDRYNWQDMAEGNARFLRAATEISVDDESDEGVDLSSDPRGYRILLERNCILYTSSDLRKPLDLGVLGEFSILHQSYELAFTSNSLGRALIGSQTSKPLDGVAPSSPALVDSKTLTHGGYVELVADSGIWWAPSSRVIFGGESPDGQLEAARRQFYVPDVEVDPYGNISTKAYDEYCLLVTSTTNAVGSKTTCVSDYARLQSVLVKDANNNRTQTILDPFGRVVGIAVMGKAEAPTGDRLDGFEGDIDGKTLAAFFDNPSGPTARSLLSTASSRKIYGDDSYHQGLEGVAGSAVPTWVAELTRHDHAGADTDGPSQISVHITYLNGAGSSTQAVSLSSQTEKTKGVTWDFSGWVIEDNKGQPVQTFQPFQSSSHAFQHQSDVPSSKIARIETTYLRDPLDRVVGVLSADHTWSKTRFTPWTRVDYDAGDTVTVEDPATDADVGQYFRRLNRSLYFPTWYGKRTANSSPLDERRLASRSQVYADNPTIAHLDTLGREIVRDPLNRVAETARYDLLGCLVESKNMDRGQRRMLPAADGLPILSWSDRGTRRRIEYDRLRRVENVWMLWRGSGAEILVNKYIYGETLPDAANNNLHGQLYQCYDQAGLRTNARFDVLGGCMISTLRNATEFRESIDWAVIQDDMLESREYITTIRYNALGQPVESASPDLGLTRRGYDDAGRLKSLQSLHLDQTTITSSVDDIHYGAGGQINRIVYGNGTVTTNTYEEETRRLVITRTTRKRGGAQALQNISYTYDCLGKVVFANDTGSAVSNANPNSASPARELQYDCFGQLIQATGRIQVDPESKQLGLYGFTTHTPRSLQGNAQLAIRYTENYTYDKVGNMQTMEVLPSSGYSGWTRRYTYEERSCIRPDDLGNRLTRTEVGGKVEEYRYDDDAGRHGCMTFIPGYSRLAWDLEDRLHSFSTQRVVTGTPDSSPDQSTAPTPETTWYIYDADGTRVRKVTERFTAAKDGTPTISKDTRYLLMGDIYTAYRGDGVTELRTTKTLNVSDDALGGSPVALVELSSTKSRPLTRYRATELLELDSEGNMVSYQEYSPYGSTTYTTGTMEANRVYRFASYHWDSESGLYSCGARYYACWLGRWTSADPWGTVDGLNLFVYCGNDPANFHDPGGTMFSQFKQSKSAKIEEKKSVSPSPKSSKDEVGSDDGWERIRPKHQTADTGETEAGYTRLYRATDFSRAKEFARNGEWQATTTGGTGDFNTEGDTTAYWTDSRAVAEKHAPFYSRKEPTLLWVDVPNSMLQGENVKDYGMNPKNSEWQARVNLDRRGTADENVASAYASVVKDRAAEITTGPESFIATDKYKQDAHLSEDEMYPLKIKGEGYGRQYAFKGKSLEKLADFDVRGYTRLNVAPPKREVDPQKVQGQSTSSSSSSSSAVYG</sequence>
<evidence type="ECO:0008006" key="9">
    <source>
        <dbReference type="Google" id="ProtNLM"/>
    </source>
</evidence>
<dbReference type="PANTHER" id="PTHR32305">
    <property type="match status" value="1"/>
</dbReference>
<feature type="compositionally biased region" description="Low complexity" evidence="4">
    <location>
        <begin position="2386"/>
        <end position="2399"/>
    </location>
</feature>
<dbReference type="Pfam" id="PF12255">
    <property type="entry name" value="TcdB_toxin_midC"/>
    <property type="match status" value="1"/>
</dbReference>
<accession>A0AAJ0H9X1</accession>
<keyword evidence="8" id="KW-1185">Reference proteome</keyword>
<feature type="region of interest" description="Disordered" evidence="4">
    <location>
        <begin position="1928"/>
        <end position="1947"/>
    </location>
</feature>
<feature type="non-terminal residue" evidence="7">
    <location>
        <position position="2399"/>
    </location>
</feature>
<dbReference type="NCBIfam" id="TIGR03696">
    <property type="entry name" value="Rhs_assc_core"/>
    <property type="match status" value="1"/>
</dbReference>
<protein>
    <recommendedName>
        <fullName evidence="9">Mono(ADP-ribosyl)transferase SpvB</fullName>
    </recommendedName>
</protein>
<keyword evidence="2" id="KW-0964">Secreted</keyword>
<feature type="domain" description="Insecticide toxin TcdB middle/C-terminal" evidence="5">
    <location>
        <begin position="845"/>
        <end position="979"/>
    </location>
</feature>
<evidence type="ECO:0000256" key="3">
    <source>
        <dbReference type="ARBA" id="ARBA00023026"/>
    </source>
</evidence>
<dbReference type="GO" id="GO:0005737">
    <property type="term" value="C:cytoplasm"/>
    <property type="evidence" value="ECO:0007669"/>
    <property type="project" value="InterPro"/>
</dbReference>
<dbReference type="InterPro" id="IPR022045">
    <property type="entry name" value="TcdB_toxin_mid/N"/>
</dbReference>
<dbReference type="Pfam" id="PF03534">
    <property type="entry name" value="SpvB"/>
    <property type="match status" value="1"/>
</dbReference>
<evidence type="ECO:0000256" key="4">
    <source>
        <dbReference type="SAM" id="MobiDB-lite"/>
    </source>
</evidence>
<evidence type="ECO:0000259" key="6">
    <source>
        <dbReference type="Pfam" id="PF12256"/>
    </source>
</evidence>
<evidence type="ECO:0000259" key="5">
    <source>
        <dbReference type="Pfam" id="PF12255"/>
    </source>
</evidence>
<dbReference type="InterPro" id="IPR022044">
    <property type="entry name" value="TcdB_toxin_mid/C"/>
</dbReference>
<comment type="subcellular location">
    <subcellularLocation>
        <location evidence="1">Secreted</location>
    </subcellularLocation>
</comment>